<dbReference type="EMBL" id="HG529927">
    <property type="protein sequence ID" value="CDI57123.1"/>
    <property type="molecule type" value="Genomic_DNA"/>
</dbReference>
<reference evidence="1" key="1">
    <citation type="journal article" date="2014" name="Genome Biol. Evol.">
        <title>Gene Loss Rather Than Gene Gain Is Associated with a Host Jump from Monocots to Dicots in the Smut Fungus Melanopsichium pennsylvanicum.</title>
        <authorList>
            <person name="Sharma R."/>
            <person name="Mishra B."/>
            <person name="Runge F."/>
            <person name="Thines M."/>
        </authorList>
    </citation>
    <scope>NUCLEOTIDE SEQUENCE</scope>
    <source>
        <strain evidence="1">4</strain>
    </source>
</reference>
<dbReference type="AlphaFoldDB" id="A0A077RC13"/>
<organism evidence="1">
    <name type="scientific">Melanopsichium pennsylvanicum 4</name>
    <dbReference type="NCBI Taxonomy" id="1398559"/>
    <lineage>
        <taxon>Eukaryota</taxon>
        <taxon>Fungi</taxon>
        <taxon>Dikarya</taxon>
        <taxon>Basidiomycota</taxon>
        <taxon>Ustilaginomycotina</taxon>
        <taxon>Ustilaginomycetes</taxon>
        <taxon>Ustilaginales</taxon>
        <taxon>Ustilaginaceae</taxon>
        <taxon>Melanopsichium</taxon>
    </lineage>
</organism>
<protein>
    <submittedName>
        <fullName evidence="1">Uncharacterized protein</fullName>
    </submittedName>
</protein>
<accession>A0A077RC13</accession>
<name>A0A077RC13_9BASI</name>
<sequence>MNGIAQGSPFGYVLAAAPAKSEERLLVAVRSAVLPQCRLGKVRCASRLKDSEPGSEQNVKEYGLLLASATPDAAAVDFGLVVELIPPTSSSSQIPHTFEAHGLWWVPTSD</sequence>
<evidence type="ECO:0000313" key="1">
    <source>
        <dbReference type="EMBL" id="CDI57123.1"/>
    </source>
</evidence>
<proteinExistence type="predicted"/>